<feature type="non-terminal residue" evidence="10">
    <location>
        <position position="1"/>
    </location>
</feature>
<sequence length="90" mass="9961">SKEAAFTYAITAAGVAHAVTAACSQGNLSHCGCDREKQGYHDQEEGWKWGGCSADVKYGVEFSRRFVDAREIKKNARRLMNLHNNEAGRK</sequence>
<evidence type="ECO:0000256" key="3">
    <source>
        <dbReference type="ARBA" id="ARBA00022473"/>
    </source>
</evidence>
<keyword evidence="7" id="KW-1015">Disulfide bond</keyword>
<dbReference type="GO" id="GO:0016055">
    <property type="term" value="P:Wnt signaling pathway"/>
    <property type="evidence" value="ECO:0007669"/>
    <property type="project" value="UniProtKB-KW"/>
</dbReference>
<evidence type="ECO:0000256" key="7">
    <source>
        <dbReference type="ARBA" id="ARBA00023157"/>
    </source>
</evidence>
<keyword evidence="5" id="KW-0272">Extracellular matrix</keyword>
<keyword evidence="11" id="KW-1185">Reference proteome</keyword>
<keyword evidence="4" id="KW-0964">Secreted</keyword>
<evidence type="ECO:0000256" key="8">
    <source>
        <dbReference type="ARBA" id="ARBA00023288"/>
    </source>
</evidence>
<comment type="subcellular location">
    <subcellularLocation>
        <location evidence="1 9">Secreted</location>
        <location evidence="1 9">Extracellular space</location>
        <location evidence="1 9">Extracellular matrix</location>
    </subcellularLocation>
</comment>
<dbReference type="Pfam" id="PF00110">
    <property type="entry name" value="wnt"/>
    <property type="match status" value="1"/>
</dbReference>
<dbReference type="InterPro" id="IPR005817">
    <property type="entry name" value="Wnt"/>
</dbReference>
<dbReference type="Proteomes" id="UP001529510">
    <property type="component" value="Unassembled WGS sequence"/>
</dbReference>
<feature type="non-terminal residue" evidence="10">
    <location>
        <position position="90"/>
    </location>
</feature>
<dbReference type="AlphaFoldDB" id="A0ABD0RCD1"/>
<evidence type="ECO:0000256" key="1">
    <source>
        <dbReference type="ARBA" id="ARBA00004498"/>
    </source>
</evidence>
<dbReference type="SMART" id="SM00097">
    <property type="entry name" value="WNT1"/>
    <property type="match status" value="1"/>
</dbReference>
<keyword evidence="6 9" id="KW-0879">Wnt signaling pathway</keyword>
<dbReference type="PRINTS" id="PR01349">
    <property type="entry name" value="WNTPROTEIN"/>
</dbReference>
<protein>
    <recommendedName>
        <fullName evidence="9">Protein Wnt</fullName>
    </recommendedName>
</protein>
<accession>A0ABD0RCD1</accession>
<evidence type="ECO:0000313" key="10">
    <source>
        <dbReference type="EMBL" id="KAL0195528.1"/>
    </source>
</evidence>
<evidence type="ECO:0000313" key="11">
    <source>
        <dbReference type="Proteomes" id="UP001529510"/>
    </source>
</evidence>
<gene>
    <name evidence="10" type="ORF">M9458_009100</name>
</gene>
<comment type="function">
    <text evidence="9">Ligand for members of the frizzled family of seven transmembrane receptors.</text>
</comment>
<evidence type="ECO:0000256" key="2">
    <source>
        <dbReference type="ARBA" id="ARBA00005683"/>
    </source>
</evidence>
<reference evidence="10 11" key="1">
    <citation type="submission" date="2024-05" db="EMBL/GenBank/DDBJ databases">
        <title>Genome sequencing and assembly of Indian major carp, Cirrhinus mrigala (Hamilton, 1822).</title>
        <authorList>
            <person name="Mohindra V."/>
            <person name="Chowdhury L.M."/>
            <person name="Lal K."/>
            <person name="Jena J.K."/>
        </authorList>
    </citation>
    <scope>NUCLEOTIDE SEQUENCE [LARGE SCALE GENOMIC DNA]</scope>
    <source>
        <strain evidence="10">CM1030</strain>
        <tissue evidence="10">Blood</tissue>
    </source>
</reference>
<name>A0ABD0RCD1_CIRMR</name>
<keyword evidence="3 9" id="KW-0217">Developmental protein</keyword>
<comment type="similarity">
    <text evidence="2 9">Belongs to the Wnt family.</text>
</comment>
<dbReference type="PANTHER" id="PTHR12027">
    <property type="entry name" value="WNT RELATED"/>
    <property type="match status" value="1"/>
</dbReference>
<dbReference type="EMBL" id="JAMKFB020000004">
    <property type="protein sequence ID" value="KAL0195528.1"/>
    <property type="molecule type" value="Genomic_DNA"/>
</dbReference>
<evidence type="ECO:0000256" key="6">
    <source>
        <dbReference type="ARBA" id="ARBA00022687"/>
    </source>
</evidence>
<dbReference type="PANTHER" id="PTHR12027:SF73">
    <property type="entry name" value="PROTEIN WNT-7B"/>
    <property type="match status" value="1"/>
</dbReference>
<organism evidence="10 11">
    <name type="scientific">Cirrhinus mrigala</name>
    <name type="common">Mrigala</name>
    <dbReference type="NCBI Taxonomy" id="683832"/>
    <lineage>
        <taxon>Eukaryota</taxon>
        <taxon>Metazoa</taxon>
        <taxon>Chordata</taxon>
        <taxon>Craniata</taxon>
        <taxon>Vertebrata</taxon>
        <taxon>Euteleostomi</taxon>
        <taxon>Actinopterygii</taxon>
        <taxon>Neopterygii</taxon>
        <taxon>Teleostei</taxon>
        <taxon>Ostariophysi</taxon>
        <taxon>Cypriniformes</taxon>
        <taxon>Cyprinidae</taxon>
        <taxon>Labeoninae</taxon>
        <taxon>Labeonini</taxon>
        <taxon>Cirrhinus</taxon>
    </lineage>
</organism>
<evidence type="ECO:0000256" key="4">
    <source>
        <dbReference type="ARBA" id="ARBA00022525"/>
    </source>
</evidence>
<evidence type="ECO:0000256" key="5">
    <source>
        <dbReference type="ARBA" id="ARBA00022530"/>
    </source>
</evidence>
<keyword evidence="8" id="KW-0449">Lipoprotein</keyword>
<evidence type="ECO:0000256" key="9">
    <source>
        <dbReference type="RuleBase" id="RU003500"/>
    </source>
</evidence>
<proteinExistence type="inferred from homology"/>
<comment type="caution">
    <text evidence="10">The sequence shown here is derived from an EMBL/GenBank/DDBJ whole genome shotgun (WGS) entry which is preliminary data.</text>
</comment>